<evidence type="ECO:0000313" key="8">
    <source>
        <dbReference type="Proteomes" id="UP000192596"/>
    </source>
</evidence>
<dbReference type="OrthoDB" id="10059875at2759"/>
<comment type="similarity">
    <text evidence="2">Belongs to the peptidase M20A family.</text>
</comment>
<protein>
    <recommendedName>
        <fullName evidence="6">Peptidase M20 dimerisation domain-containing protein</fullName>
    </recommendedName>
</protein>
<keyword evidence="5" id="KW-0862">Zinc</keyword>
<evidence type="ECO:0000256" key="5">
    <source>
        <dbReference type="ARBA" id="ARBA00022833"/>
    </source>
</evidence>
<dbReference type="PROSITE" id="PS00759">
    <property type="entry name" value="ARGE_DAPE_CPG2_2"/>
    <property type="match status" value="1"/>
</dbReference>
<dbReference type="Gene3D" id="3.40.630.10">
    <property type="entry name" value="Zn peptidases"/>
    <property type="match status" value="1"/>
</dbReference>
<dbReference type="Pfam" id="PF01546">
    <property type="entry name" value="Peptidase_M20"/>
    <property type="match status" value="1"/>
</dbReference>
<dbReference type="SUPFAM" id="SSF53187">
    <property type="entry name" value="Zn-dependent exopeptidases"/>
    <property type="match status" value="1"/>
</dbReference>
<dbReference type="SUPFAM" id="SSF55031">
    <property type="entry name" value="Bacterial exopeptidase dimerisation domain"/>
    <property type="match status" value="1"/>
</dbReference>
<dbReference type="InterPro" id="IPR036264">
    <property type="entry name" value="Bact_exopeptidase_dim_dom"/>
</dbReference>
<evidence type="ECO:0000256" key="4">
    <source>
        <dbReference type="ARBA" id="ARBA00022801"/>
    </source>
</evidence>
<dbReference type="Proteomes" id="UP000192596">
    <property type="component" value="Unassembled WGS sequence"/>
</dbReference>
<organism evidence="7 8">
    <name type="scientific">Cryoendolithus antarcticus</name>
    <dbReference type="NCBI Taxonomy" id="1507870"/>
    <lineage>
        <taxon>Eukaryota</taxon>
        <taxon>Fungi</taxon>
        <taxon>Dikarya</taxon>
        <taxon>Ascomycota</taxon>
        <taxon>Pezizomycotina</taxon>
        <taxon>Dothideomycetes</taxon>
        <taxon>Dothideomycetidae</taxon>
        <taxon>Cladosporiales</taxon>
        <taxon>Cladosporiaceae</taxon>
        <taxon>Cryoendolithus</taxon>
    </lineage>
</organism>
<dbReference type="InterPro" id="IPR002933">
    <property type="entry name" value="Peptidase_M20"/>
</dbReference>
<dbReference type="InterPro" id="IPR001261">
    <property type="entry name" value="ArgE/DapE_CS"/>
</dbReference>
<dbReference type="Gene3D" id="3.30.70.360">
    <property type="match status" value="1"/>
</dbReference>
<keyword evidence="3" id="KW-0479">Metal-binding</keyword>
<dbReference type="PANTHER" id="PTHR43808:SF32">
    <property type="entry name" value="ARGE_DAPE-RELATED DEACYLASE"/>
    <property type="match status" value="1"/>
</dbReference>
<evidence type="ECO:0000256" key="3">
    <source>
        <dbReference type="ARBA" id="ARBA00022723"/>
    </source>
</evidence>
<dbReference type="InParanoid" id="A0A1V8T4V7"/>
<comment type="cofactor">
    <cofactor evidence="1">
        <name>Zn(2+)</name>
        <dbReference type="ChEBI" id="CHEBI:29105"/>
    </cofactor>
</comment>
<evidence type="ECO:0000256" key="1">
    <source>
        <dbReference type="ARBA" id="ARBA00001947"/>
    </source>
</evidence>
<feature type="domain" description="Peptidase M20 dimerisation" evidence="6">
    <location>
        <begin position="133"/>
        <end position="260"/>
    </location>
</feature>
<evidence type="ECO:0000259" key="6">
    <source>
        <dbReference type="Pfam" id="PF07687"/>
    </source>
</evidence>
<dbReference type="PANTHER" id="PTHR43808">
    <property type="entry name" value="ACETYLORNITHINE DEACETYLASE"/>
    <property type="match status" value="1"/>
</dbReference>
<comment type="caution">
    <text evidence="7">The sequence shown here is derived from an EMBL/GenBank/DDBJ whole genome shotgun (WGS) entry which is preliminary data.</text>
</comment>
<dbReference type="AlphaFoldDB" id="A0A1V8T4V7"/>
<dbReference type="GO" id="GO:0016787">
    <property type="term" value="F:hydrolase activity"/>
    <property type="evidence" value="ECO:0007669"/>
    <property type="project" value="UniProtKB-KW"/>
</dbReference>
<sequence length="368" mass="40050">MEDWNTELLAAIDNDHEALLAFLQKLVQTPSPNPPDWQRDPYSGALENGFCHGRGTVDMKAGTAALVAAYAYLHERRELLNGRLALTIVSDEETGGERGSRYLLDHDQEREIWRGDCVLNAEPTGLDTIRFVEKGTLRMTFTIKTEAAHGAYIHRTEGVIRIASRVIQRLLALETMGSPDMPPSIRAQLQRRNVRSRIDEVMGSGAAASMLHPTVNIDTINGGVKVNMIPSTCVFEADIRLPIGLSAETVLVKIPAMLQDVPEVSFEVQQAASNPANSLAPVHHLLDVIGKNAELVRGKGGAPLAIPSLGATDCRFWRYAGVPAYSFGVSPETMAAVDERVSVKVFVDLVKIQALAAGEYLMGSRDAT</sequence>
<gene>
    <name evidence="7" type="ORF">B0A48_08238</name>
</gene>
<reference evidence="8" key="1">
    <citation type="submission" date="2017-03" db="EMBL/GenBank/DDBJ databases">
        <title>Genomes of endolithic fungi from Antarctica.</title>
        <authorList>
            <person name="Coleine C."/>
            <person name="Masonjones S."/>
            <person name="Stajich J.E."/>
        </authorList>
    </citation>
    <scope>NUCLEOTIDE SEQUENCE [LARGE SCALE GENOMIC DNA]</scope>
    <source>
        <strain evidence="8">CCFEE 5527</strain>
    </source>
</reference>
<dbReference type="STRING" id="1507870.A0A1V8T4V7"/>
<dbReference type="InterPro" id="IPR050072">
    <property type="entry name" value="Peptidase_M20A"/>
</dbReference>
<dbReference type="Pfam" id="PF07687">
    <property type="entry name" value="M20_dimer"/>
    <property type="match status" value="1"/>
</dbReference>
<keyword evidence="8" id="KW-1185">Reference proteome</keyword>
<name>A0A1V8T4V7_9PEZI</name>
<keyword evidence="4" id="KW-0378">Hydrolase</keyword>
<accession>A0A1V8T4V7</accession>
<dbReference type="EMBL" id="NAJO01000016">
    <property type="protein sequence ID" value="OQO06455.1"/>
    <property type="molecule type" value="Genomic_DNA"/>
</dbReference>
<evidence type="ECO:0000313" key="7">
    <source>
        <dbReference type="EMBL" id="OQO06455.1"/>
    </source>
</evidence>
<dbReference type="GO" id="GO:0046872">
    <property type="term" value="F:metal ion binding"/>
    <property type="evidence" value="ECO:0007669"/>
    <property type="project" value="UniProtKB-KW"/>
</dbReference>
<dbReference type="InterPro" id="IPR011650">
    <property type="entry name" value="Peptidase_M20_dimer"/>
</dbReference>
<evidence type="ECO:0000256" key="2">
    <source>
        <dbReference type="ARBA" id="ARBA00006247"/>
    </source>
</evidence>
<proteinExistence type="inferred from homology"/>